<dbReference type="InterPro" id="IPR029058">
    <property type="entry name" value="AB_hydrolase_fold"/>
</dbReference>
<name>A0A0F9MSR6_9ZZZZ</name>
<proteinExistence type="predicted"/>
<dbReference type="Pfam" id="PF12146">
    <property type="entry name" value="Hydrolase_4"/>
    <property type="match status" value="1"/>
</dbReference>
<keyword evidence="1" id="KW-1133">Transmembrane helix</keyword>
<organism evidence="3">
    <name type="scientific">marine sediment metagenome</name>
    <dbReference type="NCBI Taxonomy" id="412755"/>
    <lineage>
        <taxon>unclassified sequences</taxon>
        <taxon>metagenomes</taxon>
        <taxon>ecological metagenomes</taxon>
    </lineage>
</organism>
<sequence>MKNETGYFEGRETRKLFYQNWAPDSGEVKAYIIAIHGWGTHSDRMKIPAEYFIEQGYAIYSFDLRGHWRNVGEMPGHIDSMDHLQKDIVLFKDFILKKANQKKIFLMGHSFGGLISLIYAINHPAIPGVLISSPLIGMFKKLSIGKKVIKTFSKTMAKLAPNKLLNNIIDQNQLTSDLKILKKHIVDKNRIDVISAKSATEIDKYSKWAMDNAPKLLCPILIMQAGRDKIVDKEKSREFFNRVKSKDKKYREYDGFLHELWDEKGRAQVYQDMYIWLEKHLK</sequence>
<dbReference type="SUPFAM" id="SSF53474">
    <property type="entry name" value="alpha/beta-Hydrolases"/>
    <property type="match status" value="1"/>
</dbReference>
<keyword evidence="1" id="KW-0472">Membrane</keyword>
<dbReference type="AlphaFoldDB" id="A0A0F9MSR6"/>
<dbReference type="InterPro" id="IPR051044">
    <property type="entry name" value="MAG_DAG_Lipase"/>
</dbReference>
<feature type="transmembrane region" description="Helical" evidence="1">
    <location>
        <begin position="104"/>
        <end position="121"/>
    </location>
</feature>
<dbReference type="EMBL" id="LAZR01005148">
    <property type="protein sequence ID" value="KKN02437.1"/>
    <property type="molecule type" value="Genomic_DNA"/>
</dbReference>
<accession>A0A0F9MSR6</accession>
<feature type="domain" description="Serine aminopeptidase S33" evidence="2">
    <location>
        <begin position="27"/>
        <end position="264"/>
    </location>
</feature>
<evidence type="ECO:0000256" key="1">
    <source>
        <dbReference type="SAM" id="Phobius"/>
    </source>
</evidence>
<protein>
    <recommendedName>
        <fullName evidence="2">Serine aminopeptidase S33 domain-containing protein</fullName>
    </recommendedName>
</protein>
<reference evidence="3" key="1">
    <citation type="journal article" date="2015" name="Nature">
        <title>Complex archaea that bridge the gap between prokaryotes and eukaryotes.</title>
        <authorList>
            <person name="Spang A."/>
            <person name="Saw J.H."/>
            <person name="Jorgensen S.L."/>
            <person name="Zaremba-Niedzwiedzka K."/>
            <person name="Martijn J."/>
            <person name="Lind A.E."/>
            <person name="van Eijk R."/>
            <person name="Schleper C."/>
            <person name="Guy L."/>
            <person name="Ettema T.J."/>
        </authorList>
    </citation>
    <scope>NUCLEOTIDE SEQUENCE</scope>
</reference>
<comment type="caution">
    <text evidence="3">The sequence shown here is derived from an EMBL/GenBank/DDBJ whole genome shotgun (WGS) entry which is preliminary data.</text>
</comment>
<dbReference type="InterPro" id="IPR022742">
    <property type="entry name" value="Hydrolase_4"/>
</dbReference>
<evidence type="ECO:0000259" key="2">
    <source>
        <dbReference type="Pfam" id="PF12146"/>
    </source>
</evidence>
<evidence type="ECO:0000313" key="3">
    <source>
        <dbReference type="EMBL" id="KKN02437.1"/>
    </source>
</evidence>
<gene>
    <name evidence="3" type="ORF">LCGC14_1117700</name>
</gene>
<keyword evidence="1" id="KW-0812">Transmembrane</keyword>
<dbReference type="Gene3D" id="3.40.50.1820">
    <property type="entry name" value="alpha/beta hydrolase"/>
    <property type="match status" value="1"/>
</dbReference>
<dbReference type="PANTHER" id="PTHR11614">
    <property type="entry name" value="PHOSPHOLIPASE-RELATED"/>
    <property type="match status" value="1"/>
</dbReference>